<dbReference type="FunFam" id="3.30.300.30:FF:000007">
    <property type="entry name" value="4-coumarate--CoA ligase 2"/>
    <property type="match status" value="1"/>
</dbReference>
<comment type="similarity">
    <text evidence="1">Belongs to the ATP-dependent AMP-binding enzyme family.</text>
</comment>
<organism evidence="4 5">
    <name type="scientific">Penicillium cinerascens</name>
    <dbReference type="NCBI Taxonomy" id="70096"/>
    <lineage>
        <taxon>Eukaryota</taxon>
        <taxon>Fungi</taxon>
        <taxon>Dikarya</taxon>
        <taxon>Ascomycota</taxon>
        <taxon>Pezizomycotina</taxon>
        <taxon>Eurotiomycetes</taxon>
        <taxon>Eurotiomycetidae</taxon>
        <taxon>Eurotiales</taxon>
        <taxon>Aspergillaceae</taxon>
        <taxon>Penicillium</taxon>
    </lineage>
</organism>
<dbReference type="AlphaFoldDB" id="A0A9W9M6Q3"/>
<dbReference type="GO" id="GO:0016405">
    <property type="term" value="F:CoA-ligase activity"/>
    <property type="evidence" value="ECO:0007669"/>
    <property type="project" value="TreeGrafter"/>
</dbReference>
<dbReference type="PROSITE" id="PS00455">
    <property type="entry name" value="AMP_BINDING"/>
    <property type="match status" value="1"/>
</dbReference>
<sequence length="577" mass="62763">MVFLPDKKFGELGTVPDNVPVYEFMLNEKYGRVPHDKSYDPYTCGLTGKSYSSREVVSRVDQIARGLSKELGWKPNQGSEWDKTLAVFAVNTIDSLPFFWAAHRLGGVVSPANASYSAAELKHQILDSGAKALFTCVPLLSVALDGAAQAGLPRSKIYLIDVPEVILGGAKPPTEFKTVNQLAEAGKSLPPLEPLNWGPGEGARRTAFLCYSSGTSGLPKGVMISHRNVIANTLQLSAFEKSHRSSPDRDSYSEVTLGLLPQSHIYALVVINHAGPYRGDQVIILPKFELKSYLASIQKFKISCLFLVPPIIINMLRMQDECSKYDLSSVKSLFTGAAPLGMETAADFLKVYPNVLIRQGYGLTETCTVVCATHPDDIVLGSSGCLIPGFEARIMSAEGQEITAYDTPGELVVRSPSVVLGYLNNEKANKETFEDGWMRTGDEGVVKVGPHGTEHVYIVDRIKELIKVKGLQVAPAELEAHLLTHPAVSDCTVIAVPDDAAGEVPKAIVVKSPSAGSDDEAIQSIKKYVEDHKARHKWLKGGVRFVDAIPKSPSGKILRRLLRDQEKEARRKAGAKI</sequence>
<dbReference type="InterPro" id="IPR042099">
    <property type="entry name" value="ANL_N_sf"/>
</dbReference>
<reference evidence="4" key="2">
    <citation type="journal article" date="2023" name="IMA Fungus">
        <title>Comparative genomic study of the Penicillium genus elucidates a diverse pangenome and 15 lateral gene transfer events.</title>
        <authorList>
            <person name="Petersen C."/>
            <person name="Sorensen T."/>
            <person name="Nielsen M.R."/>
            <person name="Sondergaard T.E."/>
            <person name="Sorensen J.L."/>
            <person name="Fitzpatrick D.A."/>
            <person name="Frisvad J.C."/>
            <person name="Nielsen K.L."/>
        </authorList>
    </citation>
    <scope>NUCLEOTIDE SEQUENCE</scope>
    <source>
        <strain evidence="4">IBT 15544</strain>
    </source>
</reference>
<comment type="caution">
    <text evidence="4">The sequence shown here is derived from an EMBL/GenBank/DDBJ whole genome shotgun (WGS) entry which is preliminary data.</text>
</comment>
<proteinExistence type="inferred from homology"/>
<name>A0A9W9M6Q3_9EURO</name>
<dbReference type="GeneID" id="83185128"/>
<dbReference type="OrthoDB" id="6509636at2759"/>
<feature type="domain" description="AMP-binding enzyme C-terminal" evidence="3">
    <location>
        <begin position="477"/>
        <end position="556"/>
    </location>
</feature>
<reference evidence="4" key="1">
    <citation type="submission" date="2022-12" db="EMBL/GenBank/DDBJ databases">
        <authorList>
            <person name="Petersen C."/>
        </authorList>
    </citation>
    <scope>NUCLEOTIDE SEQUENCE</scope>
    <source>
        <strain evidence="4">IBT 15544</strain>
    </source>
</reference>
<feature type="domain" description="AMP-dependent synthetase/ligase" evidence="2">
    <location>
        <begin position="47"/>
        <end position="423"/>
    </location>
</feature>
<dbReference type="InterPro" id="IPR000873">
    <property type="entry name" value="AMP-dep_synth/lig_dom"/>
</dbReference>
<dbReference type="EMBL" id="JAPQKR010000016">
    <property type="protein sequence ID" value="KAJ5191786.1"/>
    <property type="molecule type" value="Genomic_DNA"/>
</dbReference>
<evidence type="ECO:0000259" key="2">
    <source>
        <dbReference type="Pfam" id="PF00501"/>
    </source>
</evidence>
<gene>
    <name evidence="4" type="ORF">N7498_010771</name>
</gene>
<dbReference type="PANTHER" id="PTHR24096:SF422">
    <property type="entry name" value="BCDNA.GH02901"/>
    <property type="match status" value="1"/>
</dbReference>
<dbReference type="InterPro" id="IPR025110">
    <property type="entry name" value="AMP-bd_C"/>
</dbReference>
<dbReference type="Pfam" id="PF00501">
    <property type="entry name" value="AMP-binding"/>
    <property type="match status" value="1"/>
</dbReference>
<evidence type="ECO:0000313" key="4">
    <source>
        <dbReference type="EMBL" id="KAJ5191786.1"/>
    </source>
</evidence>
<dbReference type="InterPro" id="IPR020845">
    <property type="entry name" value="AMP-binding_CS"/>
</dbReference>
<dbReference type="CDD" id="cd05911">
    <property type="entry name" value="Firefly_Luc_like"/>
    <property type="match status" value="1"/>
</dbReference>
<keyword evidence="4" id="KW-0436">Ligase</keyword>
<dbReference type="InterPro" id="IPR045851">
    <property type="entry name" value="AMP-bd_C_sf"/>
</dbReference>
<evidence type="ECO:0000313" key="5">
    <source>
        <dbReference type="Proteomes" id="UP001150904"/>
    </source>
</evidence>
<evidence type="ECO:0000259" key="3">
    <source>
        <dbReference type="Pfam" id="PF13193"/>
    </source>
</evidence>
<protein>
    <submittedName>
        <fullName evidence="4">Acyl-CoA ligase inpC</fullName>
    </submittedName>
</protein>
<dbReference type="PANTHER" id="PTHR24096">
    <property type="entry name" value="LONG-CHAIN-FATTY-ACID--COA LIGASE"/>
    <property type="match status" value="1"/>
</dbReference>
<dbReference type="SUPFAM" id="SSF56801">
    <property type="entry name" value="Acetyl-CoA synthetase-like"/>
    <property type="match status" value="1"/>
</dbReference>
<dbReference type="RefSeq" id="XP_058304726.1">
    <property type="nucleotide sequence ID" value="XM_058457827.1"/>
</dbReference>
<evidence type="ECO:0000256" key="1">
    <source>
        <dbReference type="ARBA" id="ARBA00006432"/>
    </source>
</evidence>
<accession>A0A9W9M6Q3</accession>
<dbReference type="Pfam" id="PF13193">
    <property type="entry name" value="AMP-binding_C"/>
    <property type="match status" value="1"/>
</dbReference>
<keyword evidence="5" id="KW-1185">Reference proteome</keyword>
<dbReference type="Gene3D" id="3.30.300.30">
    <property type="match status" value="1"/>
</dbReference>
<dbReference type="Gene3D" id="3.40.50.12780">
    <property type="entry name" value="N-terminal domain of ligase-like"/>
    <property type="match status" value="1"/>
</dbReference>
<dbReference type="Proteomes" id="UP001150904">
    <property type="component" value="Unassembled WGS sequence"/>
</dbReference>